<feature type="region of interest" description="Disordered" evidence="1">
    <location>
        <begin position="269"/>
        <end position="292"/>
    </location>
</feature>
<proteinExistence type="predicted"/>
<dbReference type="Proteomes" id="UP000265515">
    <property type="component" value="Unassembled WGS sequence"/>
</dbReference>
<reference evidence="2 3" key="1">
    <citation type="journal article" date="2018" name="Cell">
        <title>The Chara Genome: Secondary Complexity and Implications for Plant Terrestrialization.</title>
        <authorList>
            <person name="Nishiyama T."/>
            <person name="Sakayama H."/>
            <person name="Vries J.D."/>
            <person name="Buschmann H."/>
            <person name="Saint-Marcoux D."/>
            <person name="Ullrich K.K."/>
            <person name="Haas F.B."/>
            <person name="Vanderstraeten L."/>
            <person name="Becker D."/>
            <person name="Lang D."/>
            <person name="Vosolsobe S."/>
            <person name="Rombauts S."/>
            <person name="Wilhelmsson P.K.I."/>
            <person name="Janitza P."/>
            <person name="Kern R."/>
            <person name="Heyl A."/>
            <person name="Rumpler F."/>
            <person name="Villalobos L.I.A.C."/>
            <person name="Clay J.M."/>
            <person name="Skokan R."/>
            <person name="Toyoda A."/>
            <person name="Suzuki Y."/>
            <person name="Kagoshima H."/>
            <person name="Schijlen E."/>
            <person name="Tajeshwar N."/>
            <person name="Catarino B."/>
            <person name="Hetherington A.J."/>
            <person name="Saltykova A."/>
            <person name="Bonnot C."/>
            <person name="Breuninger H."/>
            <person name="Symeonidi A."/>
            <person name="Radhakrishnan G.V."/>
            <person name="Van Nieuwerburgh F."/>
            <person name="Deforce D."/>
            <person name="Chang C."/>
            <person name="Karol K.G."/>
            <person name="Hedrich R."/>
            <person name="Ulvskov P."/>
            <person name="Glockner G."/>
            <person name="Delwiche C.F."/>
            <person name="Petrasek J."/>
            <person name="Van de Peer Y."/>
            <person name="Friml J."/>
            <person name="Beilby M."/>
            <person name="Dolan L."/>
            <person name="Kohara Y."/>
            <person name="Sugano S."/>
            <person name="Fujiyama A."/>
            <person name="Delaux P.-M."/>
            <person name="Quint M."/>
            <person name="TheiBen G."/>
            <person name="Hagemann M."/>
            <person name="Harholt J."/>
            <person name="Dunand C."/>
            <person name="Zachgo S."/>
            <person name="Langdale J."/>
            <person name="Maumus F."/>
            <person name="Straeten D.V.D."/>
            <person name="Gould S.B."/>
            <person name="Rensing S.A."/>
        </authorList>
    </citation>
    <scope>NUCLEOTIDE SEQUENCE [LARGE SCALE GENOMIC DNA]</scope>
    <source>
        <strain evidence="2 3">S276</strain>
    </source>
</reference>
<evidence type="ECO:0000313" key="3">
    <source>
        <dbReference type="Proteomes" id="UP000265515"/>
    </source>
</evidence>
<name>A0A388KVX1_CHABU</name>
<dbReference type="EMBL" id="BFEA01000198">
    <property type="protein sequence ID" value="GBG74206.1"/>
    <property type="molecule type" value="Genomic_DNA"/>
</dbReference>
<evidence type="ECO:0000256" key="1">
    <source>
        <dbReference type="SAM" id="MobiDB-lite"/>
    </source>
</evidence>
<feature type="region of interest" description="Disordered" evidence="1">
    <location>
        <begin position="92"/>
        <end position="134"/>
    </location>
</feature>
<feature type="region of interest" description="Disordered" evidence="1">
    <location>
        <begin position="180"/>
        <end position="225"/>
    </location>
</feature>
<organism evidence="2 3">
    <name type="scientific">Chara braunii</name>
    <name type="common">Braun's stonewort</name>
    <dbReference type="NCBI Taxonomy" id="69332"/>
    <lineage>
        <taxon>Eukaryota</taxon>
        <taxon>Viridiplantae</taxon>
        <taxon>Streptophyta</taxon>
        <taxon>Charophyceae</taxon>
        <taxon>Charales</taxon>
        <taxon>Characeae</taxon>
        <taxon>Chara</taxon>
    </lineage>
</organism>
<comment type="caution">
    <text evidence="2">The sequence shown here is derived from an EMBL/GenBank/DDBJ whole genome shotgun (WGS) entry which is preliminary data.</text>
</comment>
<evidence type="ECO:0000313" key="2">
    <source>
        <dbReference type="EMBL" id="GBG74206.1"/>
    </source>
</evidence>
<accession>A0A388KVX1</accession>
<protein>
    <submittedName>
        <fullName evidence="2">Uncharacterized protein</fullName>
    </submittedName>
</protein>
<sequence>MGGMYHPSPLEPYGFAPVQQQFARAVPPAPTIYPGQASTSTNGQYNQSYGRGNGGIYQPRAFFTREHANFIDKLKMKDAIEEARKKDIEEIARLKELSRDSEKNKEKARNDRKAKKQNEKDKGKGKMVEEGKDDEMKRWVADNFGNSLKILMEKLEVVEKKSRLKESEVEELQRLRAEKELRDLRESSSNEKIKRDTASPGQSRVGKVRSRSGLLRRGGKKKTLVEVSSDKEGKYIVVQILKGKLDESGGNLKEVLVLKDLIEELLASKSAAGSSSGGDGGKLKGGDKQAEP</sequence>
<keyword evidence="3" id="KW-1185">Reference proteome</keyword>
<gene>
    <name evidence="2" type="ORF">CBR_g17919</name>
</gene>
<feature type="compositionally biased region" description="Basic and acidic residues" evidence="1">
    <location>
        <begin position="281"/>
        <end position="292"/>
    </location>
</feature>
<feature type="compositionally biased region" description="Basic and acidic residues" evidence="1">
    <location>
        <begin position="180"/>
        <end position="197"/>
    </location>
</feature>
<dbReference type="Gramene" id="GBG74206">
    <property type="protein sequence ID" value="GBG74206"/>
    <property type="gene ID" value="CBR_g17919"/>
</dbReference>
<dbReference type="AlphaFoldDB" id="A0A388KVX1"/>